<dbReference type="PATRIC" id="fig|476652.3.peg.1806"/>
<keyword evidence="2" id="KW-1185">Reference proteome</keyword>
<dbReference type="STRING" id="476652.DEAC_c17490"/>
<name>A0A0J1FS76_9FIRM</name>
<proteinExistence type="predicted"/>
<dbReference type="Proteomes" id="UP000036356">
    <property type="component" value="Unassembled WGS sequence"/>
</dbReference>
<accession>A0A0J1FS76</accession>
<reference evidence="1 2" key="1">
    <citation type="submission" date="2015-06" db="EMBL/GenBank/DDBJ databases">
        <title>Draft genome of the moderately acidophilic sulfate reducer Candidatus Desulfosporosinus acididurans strain M1.</title>
        <authorList>
            <person name="Poehlein A."/>
            <person name="Petzsch P."/>
            <person name="Johnson B.D."/>
            <person name="Schloemann M."/>
            <person name="Daniel R."/>
            <person name="Muehling M."/>
        </authorList>
    </citation>
    <scope>NUCLEOTIDE SEQUENCE [LARGE SCALE GENOMIC DNA]</scope>
    <source>
        <strain evidence="1 2">M1</strain>
    </source>
</reference>
<evidence type="ECO:0000313" key="1">
    <source>
        <dbReference type="EMBL" id="KLU66350.1"/>
    </source>
</evidence>
<organism evidence="1 2">
    <name type="scientific">Desulfosporosinus acididurans</name>
    <dbReference type="NCBI Taxonomy" id="476652"/>
    <lineage>
        <taxon>Bacteria</taxon>
        <taxon>Bacillati</taxon>
        <taxon>Bacillota</taxon>
        <taxon>Clostridia</taxon>
        <taxon>Eubacteriales</taxon>
        <taxon>Desulfitobacteriaceae</taxon>
        <taxon>Desulfosporosinus</taxon>
    </lineage>
</organism>
<comment type="caution">
    <text evidence="1">The sequence shown here is derived from an EMBL/GenBank/DDBJ whole genome shotgun (WGS) entry which is preliminary data.</text>
</comment>
<protein>
    <submittedName>
        <fullName evidence="1">Uncharacterized protein</fullName>
    </submittedName>
</protein>
<sequence length="103" mass="11731">MEVYLKANLEKRMVRRDTQSRQALYMAEGGIEWAKAHLLSDFGLRRGEVVFDMGRAAISIESSGGDYKVISEGRSGLAVRKVEEILQEKTGKWIVKSYQELHQ</sequence>
<gene>
    <name evidence="1" type="ORF">DEAC_c17490</name>
</gene>
<evidence type="ECO:0000313" key="2">
    <source>
        <dbReference type="Proteomes" id="UP000036356"/>
    </source>
</evidence>
<dbReference type="EMBL" id="LDZY01000005">
    <property type="protein sequence ID" value="KLU66350.1"/>
    <property type="molecule type" value="Genomic_DNA"/>
</dbReference>
<dbReference type="AlphaFoldDB" id="A0A0J1FS76"/>